<comment type="catalytic activity">
    <reaction evidence="10">
        <text>dopamine + hexadecanoyl-CoA = N-hexadecanoyl-dopamine + CoA + H(+)</text>
        <dbReference type="Rhea" id="RHEA:51376"/>
        <dbReference type="ChEBI" id="CHEBI:15378"/>
        <dbReference type="ChEBI" id="CHEBI:57287"/>
        <dbReference type="ChEBI" id="CHEBI:57379"/>
        <dbReference type="ChEBI" id="CHEBI:59905"/>
        <dbReference type="ChEBI" id="CHEBI:134058"/>
    </reaction>
    <physiologicalReaction direction="left-to-right" evidence="10">
        <dbReference type="Rhea" id="RHEA:51377"/>
    </physiologicalReaction>
</comment>
<evidence type="ECO:0000256" key="11">
    <source>
        <dbReference type="ARBA" id="ARBA00052491"/>
    </source>
</evidence>
<protein>
    <recommendedName>
        <fullName evidence="3">aralkylamine N-acetyltransferase</fullName>
        <ecNumber evidence="3">2.3.1.87</ecNumber>
    </recommendedName>
</protein>
<keyword evidence="1" id="KW-0808">Transferase</keyword>
<dbReference type="PANTHER" id="PTHR20905">
    <property type="entry name" value="N-ACETYLTRANSFERASE-RELATED"/>
    <property type="match status" value="1"/>
</dbReference>
<dbReference type="EMBL" id="CAJNOW010008508">
    <property type="protein sequence ID" value="CAF1538821.1"/>
    <property type="molecule type" value="Genomic_DNA"/>
</dbReference>
<gene>
    <name evidence="14" type="ORF">BYL167_LOCUS9240</name>
    <name evidence="12" type="ORF">CJN711_LOCUS14175</name>
    <name evidence="13" type="ORF">KQP761_LOCUS16819</name>
</gene>
<dbReference type="InterPro" id="IPR016181">
    <property type="entry name" value="Acyl_CoA_acyltransferase"/>
</dbReference>
<organism evidence="12 15">
    <name type="scientific">Rotaria magnacalcarata</name>
    <dbReference type="NCBI Taxonomy" id="392030"/>
    <lineage>
        <taxon>Eukaryota</taxon>
        <taxon>Metazoa</taxon>
        <taxon>Spiralia</taxon>
        <taxon>Gnathifera</taxon>
        <taxon>Rotifera</taxon>
        <taxon>Eurotatoria</taxon>
        <taxon>Bdelloidea</taxon>
        <taxon>Philodinida</taxon>
        <taxon>Philodinidae</taxon>
        <taxon>Rotaria</taxon>
    </lineage>
</organism>
<dbReference type="Proteomes" id="UP000681967">
    <property type="component" value="Unassembled WGS sequence"/>
</dbReference>
<dbReference type="SUPFAM" id="SSF55729">
    <property type="entry name" value="Acyl-CoA N-acyltransferases (Nat)"/>
    <property type="match status" value="1"/>
</dbReference>
<evidence type="ECO:0000256" key="7">
    <source>
        <dbReference type="ARBA" id="ARBA00051711"/>
    </source>
</evidence>
<comment type="caution">
    <text evidence="12">The sequence shown here is derived from an EMBL/GenBank/DDBJ whole genome shotgun (WGS) entry which is preliminary data.</text>
</comment>
<dbReference type="Proteomes" id="UP000663855">
    <property type="component" value="Unassembled WGS sequence"/>
</dbReference>
<name>A0A814ZKN3_9BILA</name>
<comment type="catalytic activity">
    <reaction evidence="6">
        <text>serotonin + (5Z,8Z,11Z,14Z)-eicosatetraenoyl-CoA = N-[(5Z,8Z,11Z,14Z)-eicosatetraenoyl]-serotonin + CoA + H(+)</text>
        <dbReference type="Rhea" id="RHEA:51396"/>
        <dbReference type="ChEBI" id="CHEBI:15378"/>
        <dbReference type="ChEBI" id="CHEBI:57287"/>
        <dbReference type="ChEBI" id="CHEBI:57368"/>
        <dbReference type="ChEBI" id="CHEBI:132255"/>
        <dbReference type="ChEBI" id="CHEBI:350546"/>
    </reaction>
    <physiologicalReaction direction="left-to-right" evidence="6">
        <dbReference type="Rhea" id="RHEA:51397"/>
    </physiologicalReaction>
</comment>
<dbReference type="Gene3D" id="3.40.630.30">
    <property type="match status" value="1"/>
</dbReference>
<evidence type="ECO:0000313" key="14">
    <source>
        <dbReference type="EMBL" id="CAF3916024.1"/>
    </source>
</evidence>
<dbReference type="PANTHER" id="PTHR20905:SF1">
    <property type="entry name" value="AT07410P-RELATED"/>
    <property type="match status" value="1"/>
</dbReference>
<dbReference type="EMBL" id="CAJOBH010002630">
    <property type="protein sequence ID" value="CAF3916024.1"/>
    <property type="molecule type" value="Genomic_DNA"/>
</dbReference>
<comment type="similarity">
    <text evidence="2">Belongs to the acetyltransferase family. AANAT subfamily.</text>
</comment>
<evidence type="ECO:0000256" key="9">
    <source>
        <dbReference type="ARBA" id="ARBA00052178"/>
    </source>
</evidence>
<evidence type="ECO:0000256" key="3">
    <source>
        <dbReference type="ARBA" id="ARBA00039114"/>
    </source>
</evidence>
<dbReference type="OrthoDB" id="41532at2759"/>
<dbReference type="Proteomes" id="UP000663834">
    <property type="component" value="Unassembled WGS sequence"/>
</dbReference>
<comment type="catalytic activity">
    <reaction evidence="8">
        <text>serotonin + (9Z)-octadecenoyl-CoA = N-(9Z-octadecenoyl)-serotonin + CoA + H(+)</text>
        <dbReference type="Rhea" id="RHEA:51392"/>
        <dbReference type="ChEBI" id="CHEBI:15378"/>
        <dbReference type="ChEBI" id="CHEBI:57287"/>
        <dbReference type="ChEBI" id="CHEBI:57387"/>
        <dbReference type="ChEBI" id="CHEBI:134064"/>
        <dbReference type="ChEBI" id="CHEBI:350546"/>
    </reaction>
    <physiologicalReaction direction="left-to-right" evidence="8">
        <dbReference type="Rhea" id="RHEA:51393"/>
    </physiologicalReaction>
</comment>
<proteinExistence type="inferred from homology"/>
<comment type="catalytic activity">
    <reaction evidence="7">
        <text>dopamine + acetyl-CoA = N-acetyldopamine + CoA + H(+)</text>
        <dbReference type="Rhea" id="RHEA:51388"/>
        <dbReference type="ChEBI" id="CHEBI:15378"/>
        <dbReference type="ChEBI" id="CHEBI:57287"/>
        <dbReference type="ChEBI" id="CHEBI:57288"/>
        <dbReference type="ChEBI" id="CHEBI:59905"/>
        <dbReference type="ChEBI" id="CHEBI:125678"/>
    </reaction>
    <physiologicalReaction direction="left-to-right" evidence="7">
        <dbReference type="Rhea" id="RHEA:51389"/>
    </physiologicalReaction>
</comment>
<sequence>MTSTSKFAIRLLHEDDYDQVASLLKTSFFPDEPISRCIQITETSEFSNILIKSCLPDRCSFGAYDTETNRIVAVCLNEIISKDHHVENNVVSDEKIRFIFQILNDVDRKVKVFEQLNANTLLHIYIISVDKIARGHDLASRLISKSIEYVAEEEFKIHGAYAEATNVYSLNCFKKQEFNIFDELVYAKYDSKRLADLTDPMYDRCYLVGRNF</sequence>
<comment type="catalytic activity">
    <reaction evidence="11">
        <text>serotonin + acetyl-CoA = N-acetylserotonin + CoA + H(+)</text>
        <dbReference type="Rhea" id="RHEA:25217"/>
        <dbReference type="ChEBI" id="CHEBI:15378"/>
        <dbReference type="ChEBI" id="CHEBI:17697"/>
        <dbReference type="ChEBI" id="CHEBI:57287"/>
        <dbReference type="ChEBI" id="CHEBI:57288"/>
        <dbReference type="ChEBI" id="CHEBI:350546"/>
        <dbReference type="EC" id="2.3.1.87"/>
    </reaction>
    <physiologicalReaction direction="left-to-right" evidence="11">
        <dbReference type="Rhea" id="RHEA:25218"/>
    </physiologicalReaction>
</comment>
<evidence type="ECO:0000256" key="5">
    <source>
        <dbReference type="ARBA" id="ARBA00050849"/>
    </source>
</evidence>
<comment type="catalytic activity">
    <reaction evidence="9">
        <text>serotonin + hexadecanoyl-CoA = N-hexadecanoyl-serotonin + CoA + H(+)</text>
        <dbReference type="Rhea" id="RHEA:51384"/>
        <dbReference type="ChEBI" id="CHEBI:15378"/>
        <dbReference type="ChEBI" id="CHEBI:57287"/>
        <dbReference type="ChEBI" id="CHEBI:57379"/>
        <dbReference type="ChEBI" id="CHEBI:134059"/>
        <dbReference type="ChEBI" id="CHEBI:350546"/>
    </reaction>
    <physiologicalReaction direction="left-to-right" evidence="9">
        <dbReference type="Rhea" id="RHEA:51385"/>
    </physiologicalReaction>
</comment>
<evidence type="ECO:0000313" key="12">
    <source>
        <dbReference type="EMBL" id="CAF1244672.1"/>
    </source>
</evidence>
<reference evidence="12" key="1">
    <citation type="submission" date="2021-02" db="EMBL/GenBank/DDBJ databases">
        <authorList>
            <person name="Nowell W R."/>
        </authorList>
    </citation>
    <scope>NUCLEOTIDE SEQUENCE</scope>
</reference>
<dbReference type="EMBL" id="CAJNOV010006337">
    <property type="protein sequence ID" value="CAF1244672.1"/>
    <property type="molecule type" value="Genomic_DNA"/>
</dbReference>
<dbReference type="FunFam" id="3.40.630.30:FF:000046">
    <property type="entry name" value="Dopamine N-acetyltransferase"/>
    <property type="match status" value="1"/>
</dbReference>
<accession>A0A814ZKN3</accession>
<evidence type="ECO:0000256" key="1">
    <source>
        <dbReference type="ARBA" id="ARBA00022679"/>
    </source>
</evidence>
<evidence type="ECO:0000256" key="10">
    <source>
        <dbReference type="ARBA" id="ARBA00052335"/>
    </source>
</evidence>
<evidence type="ECO:0000313" key="13">
    <source>
        <dbReference type="EMBL" id="CAF1538821.1"/>
    </source>
</evidence>
<dbReference type="EC" id="2.3.1.87" evidence="3"/>
<comment type="catalytic activity">
    <reaction evidence="5">
        <text>serotonin + octadecanoyl-CoA = N-octadecanoyl-serotonin + CoA + H(+)</text>
        <dbReference type="Rhea" id="RHEA:51400"/>
        <dbReference type="ChEBI" id="CHEBI:15378"/>
        <dbReference type="ChEBI" id="CHEBI:57287"/>
        <dbReference type="ChEBI" id="CHEBI:57394"/>
        <dbReference type="ChEBI" id="CHEBI:134065"/>
        <dbReference type="ChEBI" id="CHEBI:350546"/>
    </reaction>
    <physiologicalReaction direction="left-to-right" evidence="5">
        <dbReference type="Rhea" id="RHEA:51401"/>
    </physiologicalReaction>
</comment>
<comment type="catalytic activity">
    <reaction evidence="4">
        <text>dopamine + (9Z)-octadecenoyl-CoA = N-(9Z-octadecanoyl)-dopamine + CoA + H(+)</text>
        <dbReference type="Rhea" id="RHEA:51380"/>
        <dbReference type="ChEBI" id="CHEBI:15378"/>
        <dbReference type="ChEBI" id="CHEBI:31883"/>
        <dbReference type="ChEBI" id="CHEBI:57287"/>
        <dbReference type="ChEBI" id="CHEBI:57387"/>
        <dbReference type="ChEBI" id="CHEBI:59905"/>
    </reaction>
    <physiologicalReaction direction="left-to-right" evidence="4">
        <dbReference type="Rhea" id="RHEA:51381"/>
    </physiologicalReaction>
</comment>
<dbReference type="AlphaFoldDB" id="A0A814ZKN3"/>
<evidence type="ECO:0000256" key="2">
    <source>
        <dbReference type="ARBA" id="ARBA00038182"/>
    </source>
</evidence>
<evidence type="ECO:0000256" key="6">
    <source>
        <dbReference type="ARBA" id="ARBA00051284"/>
    </source>
</evidence>
<evidence type="ECO:0000256" key="8">
    <source>
        <dbReference type="ARBA" id="ARBA00051823"/>
    </source>
</evidence>
<evidence type="ECO:0000256" key="4">
    <source>
        <dbReference type="ARBA" id="ARBA00050189"/>
    </source>
</evidence>
<dbReference type="GO" id="GO:0004059">
    <property type="term" value="F:aralkylamine N-acetyltransferase activity"/>
    <property type="evidence" value="ECO:0007669"/>
    <property type="project" value="UniProtKB-EC"/>
</dbReference>
<evidence type="ECO:0000313" key="15">
    <source>
        <dbReference type="Proteomes" id="UP000663855"/>
    </source>
</evidence>